<dbReference type="EMBL" id="VUNR01000005">
    <property type="protein sequence ID" value="MSU08184.1"/>
    <property type="molecule type" value="Genomic_DNA"/>
</dbReference>
<protein>
    <submittedName>
        <fullName evidence="1">Uncharacterized protein</fullName>
    </submittedName>
</protein>
<evidence type="ECO:0000313" key="1">
    <source>
        <dbReference type="EMBL" id="MSU08184.1"/>
    </source>
</evidence>
<gene>
    <name evidence="1" type="ORF">FYJ84_04145</name>
</gene>
<evidence type="ECO:0000313" key="2">
    <source>
        <dbReference type="Proteomes" id="UP000433181"/>
    </source>
</evidence>
<dbReference type="Proteomes" id="UP000433181">
    <property type="component" value="Unassembled WGS sequence"/>
</dbReference>
<organism evidence="1 2">
    <name type="scientific">Anaerovibrio slackiae</name>
    <dbReference type="NCBI Taxonomy" id="2652309"/>
    <lineage>
        <taxon>Bacteria</taxon>
        <taxon>Bacillati</taxon>
        <taxon>Bacillota</taxon>
        <taxon>Negativicutes</taxon>
        <taxon>Selenomonadales</taxon>
        <taxon>Selenomonadaceae</taxon>
        <taxon>Anaerovibrio</taxon>
    </lineage>
</organism>
<dbReference type="GeneID" id="96778096"/>
<reference evidence="1 2" key="1">
    <citation type="submission" date="2019-08" db="EMBL/GenBank/DDBJ databases">
        <title>In-depth cultivation of the pig gut microbiome towards novel bacterial diversity and tailored functional studies.</title>
        <authorList>
            <person name="Wylensek D."/>
            <person name="Hitch T.C.A."/>
            <person name="Clavel T."/>
        </authorList>
    </citation>
    <scope>NUCLEOTIDE SEQUENCE [LARGE SCALE GENOMIC DNA]</scope>
    <source>
        <strain evidence="1 2">WCA-693-APC-5D-A</strain>
    </source>
</reference>
<dbReference type="AlphaFoldDB" id="A0A6I2UF35"/>
<comment type="caution">
    <text evidence="1">The sequence shown here is derived from an EMBL/GenBank/DDBJ whole genome shotgun (WGS) entry which is preliminary data.</text>
</comment>
<keyword evidence="2" id="KW-1185">Reference proteome</keyword>
<sequence>MMIKAALLVEDYAQLMKLHERDEKFIQFMSSAHTKTKLYKHNFYLIMTWEYCLSGAREILREFCEKAFGDYISVDIDDNIVCQKSIGLIDVDIRIIEAV</sequence>
<proteinExistence type="predicted"/>
<name>A0A6I2UF35_9FIRM</name>
<accession>A0A6I2UF35</accession>
<dbReference type="RefSeq" id="WP_154406339.1">
    <property type="nucleotide sequence ID" value="NZ_VUNR01000005.1"/>
</dbReference>